<protein>
    <submittedName>
        <fullName evidence="2">BACK domain-containing protein</fullName>
    </submittedName>
</protein>
<accession>A0A1I7Y440</accession>
<organism evidence="1 2">
    <name type="scientific">Steinernema glaseri</name>
    <dbReference type="NCBI Taxonomy" id="37863"/>
    <lineage>
        <taxon>Eukaryota</taxon>
        <taxon>Metazoa</taxon>
        <taxon>Ecdysozoa</taxon>
        <taxon>Nematoda</taxon>
        <taxon>Chromadorea</taxon>
        <taxon>Rhabditida</taxon>
        <taxon>Tylenchina</taxon>
        <taxon>Panagrolaimomorpha</taxon>
        <taxon>Strongyloidoidea</taxon>
        <taxon>Steinernematidae</taxon>
        <taxon>Steinernema</taxon>
    </lineage>
</organism>
<keyword evidence="1" id="KW-1185">Reference proteome</keyword>
<dbReference type="Proteomes" id="UP000095287">
    <property type="component" value="Unplaced"/>
</dbReference>
<evidence type="ECO:0000313" key="2">
    <source>
        <dbReference type="WBParaSite" id="L893_g12277.t1"/>
    </source>
</evidence>
<name>A0A1I7Y440_9BILA</name>
<proteinExistence type="predicted"/>
<sequence>MPATLPASFLVDYFFSESCRWVSLTFEDLNVVLEIIDRWKKMDPRSLTPNKIFHGVRASQSSLKDVGMMQIPMLLVDIELLQKIERKVVSRLLIKSLHRIDHPTDLSSKIYVIFRDENECSLLFE</sequence>
<dbReference type="AlphaFoldDB" id="A0A1I7Y440"/>
<evidence type="ECO:0000313" key="1">
    <source>
        <dbReference type="Proteomes" id="UP000095287"/>
    </source>
</evidence>
<dbReference type="WBParaSite" id="L893_g12277.t1">
    <property type="protein sequence ID" value="L893_g12277.t1"/>
    <property type="gene ID" value="L893_g12277"/>
</dbReference>
<reference evidence="2" key="1">
    <citation type="submission" date="2016-11" db="UniProtKB">
        <authorList>
            <consortium name="WormBaseParasite"/>
        </authorList>
    </citation>
    <scope>IDENTIFICATION</scope>
</reference>